<dbReference type="Pfam" id="PF03861">
    <property type="entry name" value="ANTAR"/>
    <property type="match status" value="1"/>
</dbReference>
<dbReference type="SUPFAM" id="SSF52091">
    <property type="entry name" value="SpoIIaa-like"/>
    <property type="match status" value="1"/>
</dbReference>
<dbReference type="InterPro" id="IPR036388">
    <property type="entry name" value="WH-like_DNA-bd_sf"/>
</dbReference>
<gene>
    <name evidence="4" type="ORF">RB636_03520</name>
</gene>
<evidence type="ECO:0000313" key="4">
    <source>
        <dbReference type="EMBL" id="MEF3112272.1"/>
    </source>
</evidence>
<dbReference type="Proteomes" id="UP001348265">
    <property type="component" value="Unassembled WGS sequence"/>
</dbReference>
<evidence type="ECO:0000259" key="2">
    <source>
        <dbReference type="PROSITE" id="PS50801"/>
    </source>
</evidence>
<feature type="domain" description="STAS" evidence="2">
    <location>
        <begin position="46"/>
        <end position="123"/>
    </location>
</feature>
<dbReference type="InterPro" id="IPR036513">
    <property type="entry name" value="STAS_dom_sf"/>
</dbReference>
<dbReference type="PROSITE" id="PS50801">
    <property type="entry name" value="STAS"/>
    <property type="match status" value="1"/>
</dbReference>
<sequence>MPEAPHPLHEGDAQRDGSGGTPAASGPDHSPVHGVDVFLDGGRTGVALRGELDLSTCRLIEPGLHEALRRAERHLDLHLDAVPFCDFAGLNMLLRLRLRALVHNKTVTIASSSPAVERLLELTDARKLFTAPADELRQATCPDAAPPAGAAEVLSAEVAQLRRAMQTRPAIDLARGILMATFSLTPEAAWAALVATSQNTNTKLHRLAEDLVNSVHGPVLSENVRGHLGAAVAKAKQAPSAPGAEPARTNKVPPQWRTASGQ</sequence>
<evidence type="ECO:0000259" key="3">
    <source>
        <dbReference type="PROSITE" id="PS50921"/>
    </source>
</evidence>
<evidence type="ECO:0000256" key="1">
    <source>
        <dbReference type="SAM" id="MobiDB-lite"/>
    </source>
</evidence>
<name>A0ABU7WL82_9ACTN</name>
<feature type="compositionally biased region" description="Basic and acidic residues" evidence="1">
    <location>
        <begin position="1"/>
        <end position="15"/>
    </location>
</feature>
<proteinExistence type="predicted"/>
<reference evidence="4 5" key="1">
    <citation type="submission" date="2023-08" db="EMBL/GenBank/DDBJ databases">
        <authorList>
            <person name="Sharma P."/>
            <person name="Verma V."/>
            <person name="Mohan M.K."/>
            <person name="Dubey A.K."/>
        </authorList>
    </citation>
    <scope>NUCLEOTIDE SEQUENCE [LARGE SCALE GENOMIC DNA]</scope>
    <source>
        <strain evidence="4 5">ADP4</strain>
    </source>
</reference>
<accession>A0ABU7WL82</accession>
<dbReference type="InterPro" id="IPR002645">
    <property type="entry name" value="STAS_dom"/>
</dbReference>
<organism evidence="4 5">
    <name type="scientific">Streptomyces chrestomyceticus</name>
    <dbReference type="NCBI Taxonomy" id="68185"/>
    <lineage>
        <taxon>Bacteria</taxon>
        <taxon>Bacillati</taxon>
        <taxon>Actinomycetota</taxon>
        <taxon>Actinomycetes</taxon>
        <taxon>Kitasatosporales</taxon>
        <taxon>Streptomycetaceae</taxon>
        <taxon>Streptomyces</taxon>
    </lineage>
</organism>
<dbReference type="SMART" id="SM01012">
    <property type="entry name" value="ANTAR"/>
    <property type="match status" value="1"/>
</dbReference>
<protein>
    <submittedName>
        <fullName evidence="4">ANTAR domain-containing protein</fullName>
    </submittedName>
</protein>
<keyword evidence="5" id="KW-1185">Reference proteome</keyword>
<feature type="region of interest" description="Disordered" evidence="1">
    <location>
        <begin position="234"/>
        <end position="262"/>
    </location>
</feature>
<comment type="caution">
    <text evidence="4">The sequence shown here is derived from an EMBL/GenBank/DDBJ whole genome shotgun (WGS) entry which is preliminary data.</text>
</comment>
<evidence type="ECO:0000313" key="5">
    <source>
        <dbReference type="Proteomes" id="UP001348265"/>
    </source>
</evidence>
<dbReference type="InterPro" id="IPR058548">
    <property type="entry name" value="MlaB-like_STAS"/>
</dbReference>
<dbReference type="Pfam" id="PF13466">
    <property type="entry name" value="STAS_2"/>
    <property type="match status" value="1"/>
</dbReference>
<dbReference type="PROSITE" id="PS50921">
    <property type="entry name" value="ANTAR"/>
    <property type="match status" value="1"/>
</dbReference>
<dbReference type="InterPro" id="IPR011006">
    <property type="entry name" value="CheY-like_superfamily"/>
</dbReference>
<feature type="domain" description="ANTAR" evidence="3">
    <location>
        <begin position="151"/>
        <end position="212"/>
    </location>
</feature>
<dbReference type="Gene3D" id="3.30.750.24">
    <property type="entry name" value="STAS domain"/>
    <property type="match status" value="1"/>
</dbReference>
<dbReference type="CDD" id="cd07043">
    <property type="entry name" value="STAS_anti-anti-sigma_factors"/>
    <property type="match status" value="1"/>
</dbReference>
<dbReference type="Gene3D" id="1.10.10.10">
    <property type="entry name" value="Winged helix-like DNA-binding domain superfamily/Winged helix DNA-binding domain"/>
    <property type="match status" value="1"/>
</dbReference>
<dbReference type="InterPro" id="IPR005561">
    <property type="entry name" value="ANTAR"/>
</dbReference>
<dbReference type="EMBL" id="JAVFKM010000001">
    <property type="protein sequence ID" value="MEF3112272.1"/>
    <property type="molecule type" value="Genomic_DNA"/>
</dbReference>
<feature type="region of interest" description="Disordered" evidence="1">
    <location>
        <begin position="1"/>
        <end position="35"/>
    </location>
</feature>
<dbReference type="SUPFAM" id="SSF52172">
    <property type="entry name" value="CheY-like"/>
    <property type="match status" value="1"/>
</dbReference>
<dbReference type="RefSeq" id="WP_331785286.1">
    <property type="nucleotide sequence ID" value="NZ_JAVFKM010000001.1"/>
</dbReference>